<gene>
    <name evidence="2" type="ORF">CA2015_4680</name>
</gene>
<dbReference type="Pfam" id="PF00149">
    <property type="entry name" value="Metallophos"/>
    <property type="match status" value="1"/>
</dbReference>
<dbReference type="KEGG" id="camu:CA2015_4680"/>
<dbReference type="EMBL" id="CP012040">
    <property type="protein sequence ID" value="AKP54010.1"/>
    <property type="molecule type" value="Genomic_DNA"/>
</dbReference>
<dbReference type="InterPro" id="IPR026336">
    <property type="entry name" value="PdeM-like"/>
</dbReference>
<dbReference type="GO" id="GO:0016787">
    <property type="term" value="F:hydrolase activity"/>
    <property type="evidence" value="ECO:0007669"/>
    <property type="project" value="InterPro"/>
</dbReference>
<organism evidence="2 3">
    <name type="scientific">Cyclobacterium amurskyense</name>
    <dbReference type="NCBI Taxonomy" id="320787"/>
    <lineage>
        <taxon>Bacteria</taxon>
        <taxon>Pseudomonadati</taxon>
        <taxon>Bacteroidota</taxon>
        <taxon>Cytophagia</taxon>
        <taxon>Cytophagales</taxon>
        <taxon>Cyclobacteriaceae</taxon>
        <taxon>Cyclobacterium</taxon>
    </lineage>
</organism>
<evidence type="ECO:0000313" key="2">
    <source>
        <dbReference type="EMBL" id="AKP54010.1"/>
    </source>
</evidence>
<dbReference type="InterPro" id="IPR029052">
    <property type="entry name" value="Metallo-depent_PP-like"/>
</dbReference>
<name>A0A0H4PLW0_9BACT</name>
<dbReference type="Proteomes" id="UP000036520">
    <property type="component" value="Chromosome"/>
</dbReference>
<dbReference type="SUPFAM" id="SSF56300">
    <property type="entry name" value="Metallo-dependent phosphatases"/>
    <property type="match status" value="1"/>
</dbReference>
<evidence type="ECO:0000259" key="1">
    <source>
        <dbReference type="Pfam" id="PF00149"/>
    </source>
</evidence>
<protein>
    <submittedName>
        <fullName evidence="2">ICC-like protein phosphoesterase</fullName>
    </submittedName>
</protein>
<keyword evidence="3" id="KW-1185">Reference proteome</keyword>
<dbReference type="AlphaFoldDB" id="A0A0H4PLW0"/>
<dbReference type="PANTHER" id="PTHR39323:SF1">
    <property type="entry name" value="BLR1149 PROTEIN"/>
    <property type="match status" value="1"/>
</dbReference>
<accession>A0A0H4PLW0</accession>
<evidence type="ECO:0000313" key="3">
    <source>
        <dbReference type="Proteomes" id="UP000036520"/>
    </source>
</evidence>
<sequence length="227" mass="25215">MAATDNGTYIWNHELATLHLLKEKAIWIAEENSLLLADTHFGKAAHFRKAGIPVPENIHLADFTRIHELLTSTGASKVLFLGDLFHSAANGSWFTLLEFIELHPNIDFHLVMGNHDILTDTIYKDSPLLIHSGNLKMGNLLLSHKPQEGLPKGILNICGHIHPGIVLKKNGKQSFRLPAFYHKNNTLIMPAFGQFTGLFCMDVKSAESVMVTTPEKVIPIKLNNKVG</sequence>
<dbReference type="STRING" id="320787.CA2015_4680"/>
<dbReference type="PANTHER" id="PTHR39323">
    <property type="entry name" value="BLR1149 PROTEIN"/>
    <property type="match status" value="1"/>
</dbReference>
<reference evidence="2 3" key="1">
    <citation type="submission" date="2015-07" db="EMBL/GenBank/DDBJ databases">
        <authorList>
            <person name="Kim K.M."/>
        </authorList>
    </citation>
    <scope>NUCLEOTIDE SEQUENCE [LARGE SCALE GENOMIC DNA]</scope>
    <source>
        <strain evidence="2 3">KCTC 12363</strain>
    </source>
</reference>
<dbReference type="PATRIC" id="fig|320787.5.peg.5119"/>
<proteinExistence type="predicted"/>
<dbReference type="Gene3D" id="3.60.21.10">
    <property type="match status" value="1"/>
</dbReference>
<dbReference type="RefSeq" id="WP_048644044.1">
    <property type="nucleotide sequence ID" value="NZ_CP012040.1"/>
</dbReference>
<dbReference type="InterPro" id="IPR004843">
    <property type="entry name" value="Calcineurin-like_PHP"/>
</dbReference>
<feature type="domain" description="Calcineurin-like phosphoesterase" evidence="1">
    <location>
        <begin position="34"/>
        <end position="160"/>
    </location>
</feature>
<dbReference type="NCBIfam" id="TIGR04123">
    <property type="entry name" value="P_estr_lig_assc"/>
    <property type="match status" value="1"/>
</dbReference>